<dbReference type="EMBL" id="JACVVK020000643">
    <property type="protein sequence ID" value="KAK7461174.1"/>
    <property type="molecule type" value="Genomic_DNA"/>
</dbReference>
<reference evidence="1 2" key="1">
    <citation type="journal article" date="2023" name="Sci. Data">
        <title>Genome assembly of the Korean intertidal mud-creeper Batillaria attramentaria.</title>
        <authorList>
            <person name="Patra A.K."/>
            <person name="Ho P.T."/>
            <person name="Jun S."/>
            <person name="Lee S.J."/>
            <person name="Kim Y."/>
            <person name="Won Y.J."/>
        </authorList>
    </citation>
    <scope>NUCLEOTIDE SEQUENCE [LARGE SCALE GENOMIC DNA]</scope>
    <source>
        <strain evidence="1">Wonlab-2016</strain>
    </source>
</reference>
<accession>A0ABD0J4U6</accession>
<dbReference type="Proteomes" id="UP001519460">
    <property type="component" value="Unassembled WGS sequence"/>
</dbReference>
<feature type="non-terminal residue" evidence="1">
    <location>
        <position position="1"/>
    </location>
</feature>
<proteinExistence type="predicted"/>
<feature type="non-terminal residue" evidence="1">
    <location>
        <position position="92"/>
    </location>
</feature>
<name>A0ABD0J4U6_9CAEN</name>
<evidence type="ECO:0000313" key="2">
    <source>
        <dbReference type="Proteomes" id="UP001519460"/>
    </source>
</evidence>
<evidence type="ECO:0000313" key="1">
    <source>
        <dbReference type="EMBL" id="KAK7461174.1"/>
    </source>
</evidence>
<comment type="caution">
    <text evidence="1">The sequence shown here is derived from an EMBL/GenBank/DDBJ whole genome shotgun (WGS) entry which is preliminary data.</text>
</comment>
<protein>
    <submittedName>
        <fullName evidence="1">Uncharacterized protein</fullName>
    </submittedName>
</protein>
<gene>
    <name evidence="1" type="ORF">BaRGS_00038794</name>
</gene>
<sequence length="92" mass="9793">GGMVKCQAPTPCEGESCLPLTSLVRVSLPGASESQNTDNTHGQLYSKTPSVSTACDKKGETAIVHVHSGRLSDDTLIVYFASAWGISHFTRR</sequence>
<organism evidence="1 2">
    <name type="scientific">Batillaria attramentaria</name>
    <dbReference type="NCBI Taxonomy" id="370345"/>
    <lineage>
        <taxon>Eukaryota</taxon>
        <taxon>Metazoa</taxon>
        <taxon>Spiralia</taxon>
        <taxon>Lophotrochozoa</taxon>
        <taxon>Mollusca</taxon>
        <taxon>Gastropoda</taxon>
        <taxon>Caenogastropoda</taxon>
        <taxon>Sorbeoconcha</taxon>
        <taxon>Cerithioidea</taxon>
        <taxon>Batillariidae</taxon>
        <taxon>Batillaria</taxon>
    </lineage>
</organism>
<keyword evidence="2" id="KW-1185">Reference proteome</keyword>
<dbReference type="AlphaFoldDB" id="A0ABD0J4U6"/>